<dbReference type="RefSeq" id="WP_074199601.1">
    <property type="nucleotide sequence ID" value="NZ_FSQZ01000001.1"/>
</dbReference>
<dbReference type="Gene3D" id="3.30.70.20">
    <property type="match status" value="1"/>
</dbReference>
<dbReference type="InterPro" id="IPR007160">
    <property type="entry name" value="DUF362"/>
</dbReference>
<evidence type="ECO:0000256" key="1">
    <source>
        <dbReference type="ARBA" id="ARBA00022485"/>
    </source>
</evidence>
<reference evidence="6 7" key="1">
    <citation type="submission" date="2016-11" db="EMBL/GenBank/DDBJ databases">
        <authorList>
            <person name="Varghese N."/>
            <person name="Submissions S."/>
        </authorList>
    </citation>
    <scope>NUCLEOTIDE SEQUENCE [LARGE SCALE GENOMIC DNA]</scope>
    <source>
        <strain evidence="6 7">DSM 20664</strain>
    </source>
</reference>
<dbReference type="PANTHER" id="PTHR24960">
    <property type="entry name" value="PHOTOSYSTEM I IRON-SULFUR CENTER-RELATED"/>
    <property type="match status" value="1"/>
</dbReference>
<name>A0ABY1JDI8_9BACT</name>
<evidence type="ECO:0000313" key="7">
    <source>
        <dbReference type="Proteomes" id="UP000185093"/>
    </source>
</evidence>
<protein>
    <recommendedName>
        <fullName evidence="5">4Fe-4S ferredoxin-type domain-containing protein</fullName>
    </recommendedName>
</protein>
<feature type="domain" description="4Fe-4S ferredoxin-type" evidence="5">
    <location>
        <begin position="186"/>
        <end position="215"/>
    </location>
</feature>
<gene>
    <name evidence="6" type="ORF">SAMN05444368_1218</name>
</gene>
<keyword evidence="3" id="KW-0408">Iron</keyword>
<keyword evidence="4" id="KW-0411">Iron-sulfur</keyword>
<feature type="domain" description="4Fe-4S ferredoxin-type" evidence="5">
    <location>
        <begin position="216"/>
        <end position="245"/>
    </location>
</feature>
<dbReference type="PROSITE" id="PS00198">
    <property type="entry name" value="4FE4S_FER_1"/>
    <property type="match status" value="1"/>
</dbReference>
<evidence type="ECO:0000256" key="2">
    <source>
        <dbReference type="ARBA" id="ARBA00022723"/>
    </source>
</evidence>
<keyword evidence="7" id="KW-1185">Reference proteome</keyword>
<dbReference type="InterPro" id="IPR017900">
    <property type="entry name" value="4Fe4S_Fe_S_CS"/>
</dbReference>
<evidence type="ECO:0000313" key="6">
    <source>
        <dbReference type="EMBL" id="SIN69067.1"/>
    </source>
</evidence>
<dbReference type="InterPro" id="IPR050157">
    <property type="entry name" value="PSI_iron-sulfur_center"/>
</dbReference>
<proteinExistence type="predicted"/>
<evidence type="ECO:0000256" key="3">
    <source>
        <dbReference type="ARBA" id="ARBA00023004"/>
    </source>
</evidence>
<dbReference type="PANTHER" id="PTHR24960:SF79">
    <property type="entry name" value="PHOTOSYSTEM I IRON-SULFUR CENTER"/>
    <property type="match status" value="1"/>
</dbReference>
<dbReference type="SUPFAM" id="SSF54862">
    <property type="entry name" value="4Fe-4S ferredoxins"/>
    <property type="match status" value="1"/>
</dbReference>
<dbReference type="PROSITE" id="PS51379">
    <property type="entry name" value="4FE4S_FER_2"/>
    <property type="match status" value="2"/>
</dbReference>
<comment type="caution">
    <text evidence="6">The sequence shown here is derived from an EMBL/GenBank/DDBJ whole genome shotgun (WGS) entry which is preliminary data.</text>
</comment>
<organism evidence="6 7">
    <name type="scientific">Acetomicrobium flavidum</name>
    <dbReference type="NCBI Taxonomy" id="49896"/>
    <lineage>
        <taxon>Bacteria</taxon>
        <taxon>Thermotogati</taxon>
        <taxon>Synergistota</taxon>
        <taxon>Synergistia</taxon>
        <taxon>Synergistales</taxon>
        <taxon>Acetomicrobiaceae</taxon>
        <taxon>Acetomicrobium</taxon>
    </lineage>
</organism>
<evidence type="ECO:0000256" key="4">
    <source>
        <dbReference type="ARBA" id="ARBA00023014"/>
    </source>
</evidence>
<sequence>MSVVNFVGARERCSSSRLLERFKGTLKKGELQGLFSQGELVAVKFEAGERDNLRYVRPLLVKAVVDVVYSLGGQPLLVDTLSMGSKASEVGRRWLEAVVLHGFDVTSLGKSPMLADGYTGEEEMLVQVDGEELGGVEIARAVAESQALVVISHVTAHPFAGLSGALVSCGVGCASLRGKERIHAPLRPLFVQDRCDGCGQCEKHCPHDAVRLKDDRPSLDDKRCKGCAYYCTAACPVGAVVIDGRSARRFQRRVVDSALAVTGALQGKVYYVNILMDVCPYPDCYPFSDVPFVSDRGILMSHDPVALDSATLNVLDESSGIRGSIAEESESLGSSDDKLLRITGVDPTSMIAYAKKLGMGSDSFEIRKA</sequence>
<dbReference type="Pfam" id="PF12838">
    <property type="entry name" value="Fer4_7"/>
    <property type="match status" value="1"/>
</dbReference>
<keyword evidence="2" id="KW-0479">Metal-binding</keyword>
<dbReference type="Proteomes" id="UP000185093">
    <property type="component" value="Unassembled WGS sequence"/>
</dbReference>
<dbReference type="EMBL" id="FSQZ01000001">
    <property type="protein sequence ID" value="SIN69067.1"/>
    <property type="molecule type" value="Genomic_DNA"/>
</dbReference>
<keyword evidence="1" id="KW-0004">4Fe-4S</keyword>
<accession>A0ABY1JDI8</accession>
<evidence type="ECO:0000259" key="5">
    <source>
        <dbReference type="PROSITE" id="PS51379"/>
    </source>
</evidence>
<dbReference type="InterPro" id="IPR017896">
    <property type="entry name" value="4Fe4S_Fe-S-bd"/>
</dbReference>
<dbReference type="Pfam" id="PF04015">
    <property type="entry name" value="DUF362"/>
    <property type="match status" value="1"/>
</dbReference>